<gene>
    <name evidence="1" type="ORF">EV182_004986</name>
</gene>
<feature type="non-terminal residue" evidence="1">
    <location>
        <position position="1"/>
    </location>
</feature>
<keyword evidence="2" id="KW-1185">Reference proteome</keyword>
<reference evidence="1" key="1">
    <citation type="submission" date="2022-06" db="EMBL/GenBank/DDBJ databases">
        <title>Phylogenomic reconstructions and comparative analyses of Kickxellomycotina fungi.</title>
        <authorList>
            <person name="Reynolds N.K."/>
            <person name="Stajich J.E."/>
            <person name="Barry K."/>
            <person name="Grigoriev I.V."/>
            <person name="Crous P."/>
            <person name="Smith M.E."/>
        </authorList>
    </citation>
    <scope>NUCLEOTIDE SEQUENCE</scope>
    <source>
        <strain evidence="1">RSA 2271</strain>
    </source>
</reference>
<feature type="non-terminal residue" evidence="1">
    <location>
        <position position="69"/>
    </location>
</feature>
<sequence>GALSGFPQTEELSFELRCLHDIDHHHLLELTKNIFAATSGVSKVPKPFSPGGGADGLCQRAEPVPPSSC</sequence>
<organism evidence="1 2">
    <name type="scientific">Spiromyces aspiralis</name>
    <dbReference type="NCBI Taxonomy" id="68401"/>
    <lineage>
        <taxon>Eukaryota</taxon>
        <taxon>Fungi</taxon>
        <taxon>Fungi incertae sedis</taxon>
        <taxon>Zoopagomycota</taxon>
        <taxon>Kickxellomycotina</taxon>
        <taxon>Kickxellomycetes</taxon>
        <taxon>Kickxellales</taxon>
        <taxon>Kickxellaceae</taxon>
        <taxon>Spiromyces</taxon>
    </lineage>
</organism>
<evidence type="ECO:0000313" key="2">
    <source>
        <dbReference type="Proteomes" id="UP001145114"/>
    </source>
</evidence>
<dbReference type="EMBL" id="JAMZIH010006798">
    <property type="protein sequence ID" value="KAJ1673568.1"/>
    <property type="molecule type" value="Genomic_DNA"/>
</dbReference>
<accession>A0ACC1HEM7</accession>
<evidence type="ECO:0000313" key="1">
    <source>
        <dbReference type="EMBL" id="KAJ1673568.1"/>
    </source>
</evidence>
<proteinExistence type="predicted"/>
<dbReference type="Proteomes" id="UP001145114">
    <property type="component" value="Unassembled WGS sequence"/>
</dbReference>
<comment type="caution">
    <text evidence="1">The sequence shown here is derived from an EMBL/GenBank/DDBJ whole genome shotgun (WGS) entry which is preliminary data.</text>
</comment>
<protein>
    <submittedName>
        <fullName evidence="1">Uncharacterized protein</fullName>
    </submittedName>
</protein>
<name>A0ACC1HEM7_9FUNG</name>